<feature type="transmembrane region" description="Helical" evidence="1">
    <location>
        <begin position="43"/>
        <end position="64"/>
    </location>
</feature>
<protein>
    <submittedName>
        <fullName evidence="2">Uncharacterized protein</fullName>
    </submittedName>
</protein>
<feature type="transmembrane region" description="Helical" evidence="1">
    <location>
        <begin position="6"/>
        <end position="31"/>
    </location>
</feature>
<dbReference type="AlphaFoldDB" id="A0A6H1ZQT1"/>
<proteinExistence type="predicted"/>
<keyword evidence="1" id="KW-1133">Transmembrane helix</keyword>
<keyword evidence="1" id="KW-0812">Transmembrane</keyword>
<organism evidence="2">
    <name type="scientific">viral metagenome</name>
    <dbReference type="NCBI Taxonomy" id="1070528"/>
    <lineage>
        <taxon>unclassified sequences</taxon>
        <taxon>metagenomes</taxon>
        <taxon>organismal metagenomes</taxon>
    </lineage>
</organism>
<keyword evidence="1" id="KW-0472">Membrane</keyword>
<accession>A0A6H1ZQT1</accession>
<dbReference type="EMBL" id="MT144148">
    <property type="protein sequence ID" value="QJA49667.1"/>
    <property type="molecule type" value="Genomic_DNA"/>
</dbReference>
<sequence length="76" mass="8461">MRGPSFRWILTNCLLIGLAAGLLSLFVLMLQHDQVIAQEPIKAILVGETVAVGLIIVLGIANLIEYVGRYWNDNRR</sequence>
<reference evidence="2" key="1">
    <citation type="submission" date="2020-03" db="EMBL/GenBank/DDBJ databases">
        <title>The deep terrestrial virosphere.</title>
        <authorList>
            <person name="Holmfeldt K."/>
            <person name="Nilsson E."/>
            <person name="Simone D."/>
            <person name="Lopez-Fernandez M."/>
            <person name="Wu X."/>
            <person name="de Brujin I."/>
            <person name="Lundin D."/>
            <person name="Andersson A."/>
            <person name="Bertilsson S."/>
            <person name="Dopson M."/>
        </authorList>
    </citation>
    <scope>NUCLEOTIDE SEQUENCE</scope>
    <source>
        <strain evidence="2">TM448A01423</strain>
    </source>
</reference>
<evidence type="ECO:0000256" key="1">
    <source>
        <dbReference type="SAM" id="Phobius"/>
    </source>
</evidence>
<name>A0A6H1ZQT1_9ZZZZ</name>
<evidence type="ECO:0000313" key="2">
    <source>
        <dbReference type="EMBL" id="QJA49667.1"/>
    </source>
</evidence>
<gene>
    <name evidence="2" type="ORF">TM448A01423_0007</name>
</gene>